<keyword evidence="2" id="KW-1185">Reference proteome</keyword>
<proteinExistence type="predicted"/>
<accession>A0A016VQY5</accession>
<protein>
    <submittedName>
        <fullName evidence="1">Uncharacterized protein</fullName>
    </submittedName>
</protein>
<dbReference type="OrthoDB" id="5861970at2759"/>
<sequence length="75" mass="8330">MSPQVNLFVVNILPDMPNSTPMGMDHRHLAIWMWTHSQSLTDNSETSIESAASDGYSAATEITVFAHVSRPQRIC</sequence>
<gene>
    <name evidence="1" type="primary">Acey_s0006.g2978</name>
    <name evidence="1" type="ORF">Y032_0006g2978</name>
</gene>
<dbReference type="EMBL" id="JARK01001342">
    <property type="protein sequence ID" value="EYC29447.1"/>
    <property type="molecule type" value="Genomic_DNA"/>
</dbReference>
<comment type="caution">
    <text evidence="1">The sequence shown here is derived from an EMBL/GenBank/DDBJ whole genome shotgun (WGS) entry which is preliminary data.</text>
</comment>
<organism evidence="1 2">
    <name type="scientific">Ancylostoma ceylanicum</name>
    <dbReference type="NCBI Taxonomy" id="53326"/>
    <lineage>
        <taxon>Eukaryota</taxon>
        <taxon>Metazoa</taxon>
        <taxon>Ecdysozoa</taxon>
        <taxon>Nematoda</taxon>
        <taxon>Chromadorea</taxon>
        <taxon>Rhabditida</taxon>
        <taxon>Rhabditina</taxon>
        <taxon>Rhabditomorpha</taxon>
        <taxon>Strongyloidea</taxon>
        <taxon>Ancylostomatidae</taxon>
        <taxon>Ancylostomatinae</taxon>
        <taxon>Ancylostoma</taxon>
    </lineage>
</organism>
<dbReference type="AlphaFoldDB" id="A0A016VQY5"/>
<name>A0A016VQY5_9BILA</name>
<evidence type="ECO:0000313" key="2">
    <source>
        <dbReference type="Proteomes" id="UP000024635"/>
    </source>
</evidence>
<dbReference type="Proteomes" id="UP000024635">
    <property type="component" value="Unassembled WGS sequence"/>
</dbReference>
<reference evidence="2" key="1">
    <citation type="journal article" date="2015" name="Nat. Genet.">
        <title>The genome and transcriptome of the zoonotic hookworm Ancylostoma ceylanicum identify infection-specific gene families.</title>
        <authorList>
            <person name="Schwarz E.M."/>
            <person name="Hu Y."/>
            <person name="Antoshechkin I."/>
            <person name="Miller M.M."/>
            <person name="Sternberg P.W."/>
            <person name="Aroian R.V."/>
        </authorList>
    </citation>
    <scope>NUCLEOTIDE SEQUENCE</scope>
    <source>
        <strain evidence="2">HY135</strain>
    </source>
</reference>
<evidence type="ECO:0000313" key="1">
    <source>
        <dbReference type="EMBL" id="EYC29447.1"/>
    </source>
</evidence>